<dbReference type="Proteomes" id="UP000541444">
    <property type="component" value="Unassembled WGS sequence"/>
</dbReference>
<dbReference type="CDD" id="cd06464">
    <property type="entry name" value="ACD_sHsps-like"/>
    <property type="match status" value="1"/>
</dbReference>
<name>A0A7J7LCT7_9MAGN</name>
<protein>
    <recommendedName>
        <fullName evidence="6">SHSP domain-containing protein</fullName>
    </recommendedName>
</protein>
<dbReference type="OrthoDB" id="1431247at2759"/>
<feature type="region of interest" description="Disordered" evidence="5">
    <location>
        <begin position="37"/>
        <end position="61"/>
    </location>
</feature>
<dbReference type="Pfam" id="PF00011">
    <property type="entry name" value="HSP20"/>
    <property type="match status" value="1"/>
</dbReference>
<proteinExistence type="inferred from homology"/>
<dbReference type="InterPro" id="IPR002068">
    <property type="entry name" value="A-crystallin/Hsp20_dom"/>
</dbReference>
<evidence type="ECO:0000256" key="1">
    <source>
        <dbReference type="ARBA" id="ARBA00022946"/>
    </source>
</evidence>
<evidence type="ECO:0000313" key="8">
    <source>
        <dbReference type="Proteomes" id="UP000541444"/>
    </source>
</evidence>
<dbReference type="EMBL" id="JACGCM010002380">
    <property type="protein sequence ID" value="KAF6140398.1"/>
    <property type="molecule type" value="Genomic_DNA"/>
</dbReference>
<dbReference type="SUPFAM" id="SSF49764">
    <property type="entry name" value="HSP20-like chaperones"/>
    <property type="match status" value="1"/>
</dbReference>
<accession>A0A7J7LCT7</accession>
<comment type="similarity">
    <text evidence="3 4">Belongs to the small heat shock protein (HSP20) family.</text>
</comment>
<dbReference type="InterPro" id="IPR008978">
    <property type="entry name" value="HSP20-like_chaperone"/>
</dbReference>
<dbReference type="AlphaFoldDB" id="A0A7J7LCT7"/>
<evidence type="ECO:0000256" key="2">
    <source>
        <dbReference type="ARBA" id="ARBA00023016"/>
    </source>
</evidence>
<dbReference type="PANTHER" id="PTHR46991:SF11">
    <property type="entry name" value="SMALL HEAT SHOCK PROTEIN HSPF"/>
    <property type="match status" value="1"/>
</dbReference>
<reference evidence="7 8" key="1">
    <citation type="journal article" date="2020" name="IScience">
        <title>Genome Sequencing of the Endangered Kingdonia uniflora (Circaeasteraceae, Ranunculales) Reveals Potential Mechanisms of Evolutionary Specialization.</title>
        <authorList>
            <person name="Sun Y."/>
            <person name="Deng T."/>
            <person name="Zhang A."/>
            <person name="Moore M.J."/>
            <person name="Landis J.B."/>
            <person name="Lin N."/>
            <person name="Zhang H."/>
            <person name="Zhang X."/>
            <person name="Huang J."/>
            <person name="Zhang X."/>
            <person name="Sun H."/>
            <person name="Wang H."/>
        </authorList>
    </citation>
    <scope>NUCLEOTIDE SEQUENCE [LARGE SCALE GENOMIC DNA]</scope>
    <source>
        <strain evidence="7">TB1705</strain>
        <tissue evidence="7">Leaf</tissue>
    </source>
</reference>
<feature type="domain" description="SHSP" evidence="6">
    <location>
        <begin position="106"/>
        <end position="212"/>
    </location>
</feature>
<evidence type="ECO:0000256" key="3">
    <source>
        <dbReference type="PROSITE-ProRule" id="PRU00285"/>
    </source>
</evidence>
<dbReference type="PANTHER" id="PTHR46991">
    <property type="entry name" value="23.5 KDA HEAT SHOCK PROTEIN, MITOCHONDRIAL"/>
    <property type="match status" value="1"/>
</dbReference>
<evidence type="ECO:0000313" key="7">
    <source>
        <dbReference type="EMBL" id="KAF6140398.1"/>
    </source>
</evidence>
<keyword evidence="8" id="KW-1185">Reference proteome</keyword>
<evidence type="ECO:0000256" key="4">
    <source>
        <dbReference type="RuleBase" id="RU003616"/>
    </source>
</evidence>
<sequence length="212" mass="24242">MASSMLLRRTTTVSSFLTKLLQPVRSTVATTRYLNTNTQMRDHGDTTDEERSIDIDRRQDQSISHRAPTVFSGVFDPFYPTRSLNQVLNMMDQLMDVDPVRRGFTAPVSAARRGWDVKESEDGLHFRIDMPGLGKDNVNVSVEENTLIIKGEGEKESEEEESGRRYSSRIDIPVNLYKVDEIKAEMKNGVLKVFVPKVKEEERKDVFQVKID</sequence>
<dbReference type="InterPro" id="IPR044656">
    <property type="entry name" value="HSP14.7/HSP23.5/HSP23.6-like"/>
</dbReference>
<keyword evidence="2" id="KW-0346">Stress response</keyword>
<organism evidence="7 8">
    <name type="scientific">Kingdonia uniflora</name>
    <dbReference type="NCBI Taxonomy" id="39325"/>
    <lineage>
        <taxon>Eukaryota</taxon>
        <taxon>Viridiplantae</taxon>
        <taxon>Streptophyta</taxon>
        <taxon>Embryophyta</taxon>
        <taxon>Tracheophyta</taxon>
        <taxon>Spermatophyta</taxon>
        <taxon>Magnoliopsida</taxon>
        <taxon>Ranunculales</taxon>
        <taxon>Circaeasteraceae</taxon>
        <taxon>Kingdonia</taxon>
    </lineage>
</organism>
<dbReference type="PROSITE" id="PS01031">
    <property type="entry name" value="SHSP"/>
    <property type="match status" value="1"/>
</dbReference>
<comment type="caution">
    <text evidence="7">The sequence shown here is derived from an EMBL/GenBank/DDBJ whole genome shotgun (WGS) entry which is preliminary data.</text>
</comment>
<feature type="compositionally biased region" description="Basic and acidic residues" evidence="5">
    <location>
        <begin position="40"/>
        <end position="60"/>
    </location>
</feature>
<gene>
    <name evidence="7" type="ORF">GIB67_013167</name>
</gene>
<dbReference type="Gene3D" id="2.60.40.790">
    <property type="match status" value="1"/>
</dbReference>
<evidence type="ECO:0000256" key="5">
    <source>
        <dbReference type="SAM" id="MobiDB-lite"/>
    </source>
</evidence>
<keyword evidence="1" id="KW-0809">Transit peptide</keyword>
<evidence type="ECO:0000259" key="6">
    <source>
        <dbReference type="PROSITE" id="PS01031"/>
    </source>
</evidence>